<dbReference type="SUPFAM" id="SSF63829">
    <property type="entry name" value="Calcium-dependent phosphotriesterase"/>
    <property type="match status" value="1"/>
</dbReference>
<dbReference type="GO" id="GO:0016787">
    <property type="term" value="F:hydrolase activity"/>
    <property type="evidence" value="ECO:0007669"/>
    <property type="project" value="TreeGrafter"/>
</dbReference>
<gene>
    <name evidence="1" type="ORF">SAMN05421863_103135</name>
</gene>
<protein>
    <submittedName>
        <fullName evidence="1">SMP-30/Gluconolaconase/LRE-like region-containing protein</fullName>
    </submittedName>
</protein>
<dbReference type="GO" id="GO:0012505">
    <property type="term" value="C:endomembrane system"/>
    <property type="evidence" value="ECO:0007669"/>
    <property type="project" value="TreeGrafter"/>
</dbReference>
<evidence type="ECO:0000313" key="2">
    <source>
        <dbReference type="Proteomes" id="UP000183287"/>
    </source>
</evidence>
<dbReference type="PANTHER" id="PTHR10426">
    <property type="entry name" value="STRICTOSIDINE SYNTHASE-RELATED"/>
    <property type="match status" value="1"/>
</dbReference>
<dbReference type="PANTHER" id="PTHR10426:SF88">
    <property type="entry name" value="ADIPOCYTE PLASMA MEMBRANE-ASSOCIATED PROTEIN HEMOMUCIN-RELATED"/>
    <property type="match status" value="1"/>
</dbReference>
<dbReference type="OrthoDB" id="3332247at2"/>
<organism evidence="1 2">
    <name type="scientific">Nitrosomonas communis</name>
    <dbReference type="NCBI Taxonomy" id="44574"/>
    <lineage>
        <taxon>Bacteria</taxon>
        <taxon>Pseudomonadati</taxon>
        <taxon>Pseudomonadota</taxon>
        <taxon>Betaproteobacteria</taxon>
        <taxon>Nitrosomonadales</taxon>
        <taxon>Nitrosomonadaceae</taxon>
        <taxon>Nitrosomonas</taxon>
    </lineage>
</organism>
<evidence type="ECO:0000313" key="1">
    <source>
        <dbReference type="EMBL" id="SFM49144.1"/>
    </source>
</evidence>
<dbReference type="InterPro" id="IPR011042">
    <property type="entry name" value="6-blade_b-propeller_TolB-like"/>
</dbReference>
<dbReference type="Gene3D" id="2.120.10.30">
    <property type="entry name" value="TolB, C-terminal domain"/>
    <property type="match status" value="1"/>
</dbReference>
<dbReference type="EMBL" id="FOUB01000031">
    <property type="protein sequence ID" value="SFM49144.1"/>
    <property type="molecule type" value="Genomic_DNA"/>
</dbReference>
<dbReference type="Proteomes" id="UP000183287">
    <property type="component" value="Unassembled WGS sequence"/>
</dbReference>
<accession>A0A1I4RA30</accession>
<dbReference type="RefSeq" id="WP_074905795.1">
    <property type="nucleotide sequence ID" value="NZ_FOUB01000031.1"/>
</dbReference>
<dbReference type="AlphaFoldDB" id="A0A1I4RA30"/>
<keyword evidence="2" id="KW-1185">Reference proteome</keyword>
<name>A0A1I4RA30_9PROT</name>
<reference evidence="2" key="1">
    <citation type="submission" date="2016-10" db="EMBL/GenBank/DDBJ databases">
        <authorList>
            <person name="Varghese N."/>
            <person name="Submissions S."/>
        </authorList>
    </citation>
    <scope>NUCLEOTIDE SEQUENCE [LARGE SCALE GENOMIC DNA]</scope>
    <source>
        <strain evidence="2">Nm44</strain>
    </source>
</reference>
<sequence>MKKWIIALTLVGVLVAWWNMAAPREEIGCCIAGSIAFNPAIAQKIVAVDQSEKFPTGLETLPLELPAYDDAVFLDDGITALVTAHDGKIWKVDLAGIVAEPLVDVPLMAWGIHEAPGNPSYIYFCSSGSYKNRPPGEVAGLYRLDISTRSIEPLVLKVPDTKINLQQPIVYADNDTNAPEIASDGSGAPSRKIAVCDNLEVSEDGRRIYFSEPFYYENASADDAIDEAIALAPNGRLWRYDIESGATRLIAEGFHFINGILYDPHPGLAREESVIVTQTSLFQVTRFYVNGPKAGNFEVVIDTLPGMPDGMDRDVKGRIWLSMFTERSPLLTWMHENAWIKPLLMRLPTSLLLSQTQRTGVVVLSPDGSKPLYSAFYKGPELASIASAVPVSSGIYLANVALDSPDRGQKKGIQRLQWPPELK</sequence>
<proteinExistence type="predicted"/>